<dbReference type="Proteomes" id="UP000238937">
    <property type="component" value="Unassembled WGS sequence"/>
</dbReference>
<gene>
    <name evidence="1" type="ORF">C7B77_27790</name>
</gene>
<proteinExistence type="predicted"/>
<accession>A0A2T1F7U9</accession>
<organism evidence="1 2">
    <name type="scientific">Chamaesiphon polymorphus CCALA 037</name>
    <dbReference type="NCBI Taxonomy" id="2107692"/>
    <lineage>
        <taxon>Bacteria</taxon>
        <taxon>Bacillati</taxon>
        <taxon>Cyanobacteriota</taxon>
        <taxon>Cyanophyceae</taxon>
        <taxon>Gomontiellales</taxon>
        <taxon>Chamaesiphonaceae</taxon>
        <taxon>Chamaesiphon</taxon>
    </lineage>
</organism>
<comment type="caution">
    <text evidence="1">The sequence shown here is derived from an EMBL/GenBank/DDBJ whole genome shotgun (WGS) entry which is preliminary data.</text>
</comment>
<sequence length="73" mass="8428">MSAANLPDSEEHLDYLIEHLSSLSLLGKEVKENMFEFEYAFDSKDIINVKAKRLGSDRYKIHNALVPLLELNY</sequence>
<keyword evidence="2" id="KW-1185">Reference proteome</keyword>
<evidence type="ECO:0000313" key="1">
    <source>
        <dbReference type="EMBL" id="PSB40988.1"/>
    </source>
</evidence>
<reference evidence="1 2" key="1">
    <citation type="submission" date="2018-03" db="EMBL/GenBank/DDBJ databases">
        <title>The ancient ancestry and fast evolution of plastids.</title>
        <authorList>
            <person name="Moore K.R."/>
            <person name="Magnabosco C."/>
            <person name="Momper L."/>
            <person name="Gold D.A."/>
            <person name="Bosak T."/>
            <person name="Fournier G.P."/>
        </authorList>
    </citation>
    <scope>NUCLEOTIDE SEQUENCE [LARGE SCALE GENOMIC DNA]</scope>
    <source>
        <strain evidence="1 2">CCALA 037</strain>
    </source>
</reference>
<dbReference type="EMBL" id="PVWO01000653">
    <property type="protein sequence ID" value="PSB40988.1"/>
    <property type="molecule type" value="Genomic_DNA"/>
</dbReference>
<name>A0A2T1F7U9_9CYAN</name>
<dbReference type="AlphaFoldDB" id="A0A2T1F7U9"/>
<evidence type="ECO:0000313" key="2">
    <source>
        <dbReference type="Proteomes" id="UP000238937"/>
    </source>
</evidence>
<protein>
    <submittedName>
        <fullName evidence="1">Uncharacterized protein</fullName>
    </submittedName>
</protein>